<dbReference type="EMBL" id="JAJCNI010000023">
    <property type="protein sequence ID" value="MCB6519412.1"/>
    <property type="molecule type" value="Genomic_DNA"/>
</dbReference>
<dbReference type="Proteomes" id="UP000450599">
    <property type="component" value="Unassembled WGS sequence"/>
</dbReference>
<dbReference type="Pfam" id="PF01909">
    <property type="entry name" value="NTP_transf_2"/>
    <property type="match status" value="1"/>
</dbReference>
<dbReference type="RefSeq" id="WP_036617276.1">
    <property type="nucleotide sequence ID" value="NZ_AP019729.1"/>
</dbReference>
<dbReference type="Proteomes" id="UP000471216">
    <property type="component" value="Unassembled WGS sequence"/>
</dbReference>
<evidence type="ECO:0000256" key="5">
    <source>
        <dbReference type="ARBA" id="ARBA00022723"/>
    </source>
</evidence>
<dbReference type="GO" id="GO:0046872">
    <property type="term" value="F:metal ion binding"/>
    <property type="evidence" value="ECO:0007669"/>
    <property type="project" value="UniProtKB-KW"/>
</dbReference>
<keyword evidence="8" id="KW-0460">Magnesium</keyword>
<evidence type="ECO:0000256" key="9">
    <source>
        <dbReference type="ARBA" id="ARBA00038276"/>
    </source>
</evidence>
<dbReference type="GO" id="GO:0016779">
    <property type="term" value="F:nucleotidyltransferase activity"/>
    <property type="evidence" value="ECO:0007669"/>
    <property type="project" value="UniProtKB-KW"/>
</dbReference>
<reference evidence="12" key="3">
    <citation type="submission" date="2021-10" db="EMBL/GenBank/DDBJ databases">
        <title>Collection of gut derived symbiotic bacterial strains cultured from healthy donors.</title>
        <authorList>
            <person name="Lin H."/>
            <person name="Littmann E."/>
            <person name="Kohout C."/>
            <person name="Pamer E.G."/>
        </authorList>
    </citation>
    <scope>NUCLEOTIDE SEQUENCE</scope>
    <source>
        <strain evidence="12">DFI.2.94</strain>
    </source>
</reference>
<evidence type="ECO:0000256" key="7">
    <source>
        <dbReference type="ARBA" id="ARBA00022840"/>
    </source>
</evidence>
<name>A0A174TZH4_PARDI</name>
<dbReference type="SUPFAM" id="SSF81301">
    <property type="entry name" value="Nucleotidyltransferase"/>
    <property type="match status" value="1"/>
</dbReference>
<comment type="similarity">
    <text evidence="9">Belongs to the MntA antitoxin family.</text>
</comment>
<evidence type="ECO:0000313" key="15">
    <source>
        <dbReference type="Proteomes" id="UP000095332"/>
    </source>
</evidence>
<organism evidence="11 15">
    <name type="scientific">Parabacteroides distasonis</name>
    <dbReference type="NCBI Taxonomy" id="823"/>
    <lineage>
        <taxon>Bacteria</taxon>
        <taxon>Pseudomonadati</taxon>
        <taxon>Bacteroidota</taxon>
        <taxon>Bacteroidia</taxon>
        <taxon>Bacteroidales</taxon>
        <taxon>Tannerellaceae</taxon>
        <taxon>Parabacteroides</taxon>
    </lineage>
</organism>
<dbReference type="PANTHER" id="PTHR33571:SF12">
    <property type="entry name" value="BSL3053 PROTEIN"/>
    <property type="match status" value="1"/>
</dbReference>
<evidence type="ECO:0000313" key="12">
    <source>
        <dbReference type="EMBL" id="MCB6519412.1"/>
    </source>
</evidence>
<dbReference type="Gene3D" id="3.30.460.10">
    <property type="entry name" value="Beta Polymerase, domain 2"/>
    <property type="match status" value="1"/>
</dbReference>
<evidence type="ECO:0000256" key="4">
    <source>
        <dbReference type="ARBA" id="ARBA00022695"/>
    </source>
</evidence>
<keyword evidence="5" id="KW-0479">Metal-binding</keyword>
<comment type="cofactor">
    <cofactor evidence="1">
        <name>Mg(2+)</name>
        <dbReference type="ChEBI" id="CHEBI:18420"/>
    </cofactor>
</comment>
<feature type="domain" description="Polymerase nucleotidyl transferase" evidence="10">
    <location>
        <begin position="16"/>
        <end position="99"/>
    </location>
</feature>
<evidence type="ECO:0000313" key="17">
    <source>
        <dbReference type="Proteomes" id="UP000471216"/>
    </source>
</evidence>
<sequence>MFIHNEIRKNLSLFSDICKNHGIKSLYAFGSSVTEQFNPQRSDIDLLVEMEDMDPLEKGEKLLSLWDKLEDFFQRKVDLLTRKSLKNPFLLENIDKTKILLYDNKRKEVFV</sequence>
<dbReference type="EMBL" id="WKMX01000003">
    <property type="protein sequence ID" value="MRZ05413.1"/>
    <property type="molecule type" value="Genomic_DNA"/>
</dbReference>
<evidence type="ECO:0000256" key="1">
    <source>
        <dbReference type="ARBA" id="ARBA00001946"/>
    </source>
</evidence>
<accession>A0A174TZH4</accession>
<evidence type="ECO:0000313" key="16">
    <source>
        <dbReference type="Proteomes" id="UP000450599"/>
    </source>
</evidence>
<dbReference type="Proteomes" id="UP001198806">
    <property type="component" value="Unassembled WGS sequence"/>
</dbReference>
<dbReference type="InterPro" id="IPR043519">
    <property type="entry name" value="NT_sf"/>
</dbReference>
<evidence type="ECO:0000256" key="3">
    <source>
        <dbReference type="ARBA" id="ARBA00022679"/>
    </source>
</evidence>
<dbReference type="CDD" id="cd05403">
    <property type="entry name" value="NT_KNTase_like"/>
    <property type="match status" value="1"/>
</dbReference>
<keyword evidence="7" id="KW-0067">ATP-binding</keyword>
<proteinExistence type="inferred from homology"/>
<dbReference type="PANTHER" id="PTHR33571">
    <property type="entry name" value="SSL8005 PROTEIN"/>
    <property type="match status" value="1"/>
</dbReference>
<evidence type="ECO:0000259" key="10">
    <source>
        <dbReference type="Pfam" id="PF01909"/>
    </source>
</evidence>
<keyword evidence="6" id="KW-0547">Nucleotide-binding</keyword>
<dbReference type="EMBL" id="CZBM01000005">
    <property type="protein sequence ID" value="CUQ13377.1"/>
    <property type="molecule type" value="Genomic_DNA"/>
</dbReference>
<dbReference type="Proteomes" id="UP000095332">
    <property type="component" value="Unassembled WGS sequence"/>
</dbReference>
<gene>
    <name evidence="11" type="ORF">ERS852560_01488</name>
    <name evidence="14" type="ORF">GKD54_04105</name>
    <name evidence="13" type="ORF">GKD58_07390</name>
    <name evidence="12" type="ORF">LI194_16610</name>
</gene>
<keyword evidence="4" id="KW-0548">Nucleotidyltransferase</keyword>
<dbReference type="InterPro" id="IPR002934">
    <property type="entry name" value="Polymerase_NTP_transf_dom"/>
</dbReference>
<protein>
    <submittedName>
        <fullName evidence="13">DNA polymerase subunit beta</fullName>
    </submittedName>
    <submittedName>
        <fullName evidence="12">Nucleotidyltransferase domain-containing protein</fullName>
    </submittedName>
    <submittedName>
        <fullName evidence="11">Predicted nucleotidyltransferases</fullName>
    </submittedName>
</protein>
<evidence type="ECO:0000256" key="6">
    <source>
        <dbReference type="ARBA" id="ARBA00022741"/>
    </source>
</evidence>
<keyword evidence="2" id="KW-1277">Toxin-antitoxin system</keyword>
<evidence type="ECO:0000313" key="14">
    <source>
        <dbReference type="EMBL" id="MRZ05413.1"/>
    </source>
</evidence>
<evidence type="ECO:0000256" key="2">
    <source>
        <dbReference type="ARBA" id="ARBA00022649"/>
    </source>
</evidence>
<dbReference type="GeneID" id="93523354"/>
<dbReference type="InterPro" id="IPR052038">
    <property type="entry name" value="Type-VII_TA_antitoxin"/>
</dbReference>
<dbReference type="GO" id="GO:0005524">
    <property type="term" value="F:ATP binding"/>
    <property type="evidence" value="ECO:0007669"/>
    <property type="project" value="UniProtKB-KW"/>
</dbReference>
<dbReference type="AlphaFoldDB" id="A0A174TZH4"/>
<reference evidence="16 17" key="2">
    <citation type="journal article" date="2019" name="Nat. Med.">
        <title>A library of human gut bacterial isolates paired with longitudinal multiomics data enables mechanistic microbiome research.</title>
        <authorList>
            <person name="Poyet M."/>
            <person name="Groussin M."/>
            <person name="Gibbons S.M."/>
            <person name="Avila-Pacheco J."/>
            <person name="Jiang X."/>
            <person name="Kearney S.M."/>
            <person name="Perrotta A.R."/>
            <person name="Berdy B."/>
            <person name="Zhao S."/>
            <person name="Lieberman T.D."/>
            <person name="Swanson P.K."/>
            <person name="Smith M."/>
            <person name="Roesemann S."/>
            <person name="Alexander J.E."/>
            <person name="Rich S.A."/>
            <person name="Livny J."/>
            <person name="Vlamakis H."/>
            <person name="Clish C."/>
            <person name="Bullock K."/>
            <person name="Deik A."/>
            <person name="Scott J."/>
            <person name="Pierce K.A."/>
            <person name="Xavier R.J."/>
            <person name="Alm E.J."/>
        </authorList>
    </citation>
    <scope>NUCLEOTIDE SEQUENCE [LARGE SCALE GENOMIC DNA]</scope>
    <source>
        <strain evidence="14 17">BIOML-A10</strain>
        <strain evidence="13 16">BIOML-A11</strain>
    </source>
</reference>
<evidence type="ECO:0000256" key="8">
    <source>
        <dbReference type="ARBA" id="ARBA00022842"/>
    </source>
</evidence>
<evidence type="ECO:0000313" key="13">
    <source>
        <dbReference type="EMBL" id="MRY84072.1"/>
    </source>
</evidence>
<dbReference type="EMBL" id="WKMW01000005">
    <property type="protein sequence ID" value="MRY84072.1"/>
    <property type="molecule type" value="Genomic_DNA"/>
</dbReference>
<reference evidence="11 15" key="1">
    <citation type="submission" date="2015-09" db="EMBL/GenBank/DDBJ databases">
        <authorList>
            <consortium name="Pathogen Informatics"/>
        </authorList>
    </citation>
    <scope>NUCLEOTIDE SEQUENCE [LARGE SCALE GENOMIC DNA]</scope>
    <source>
        <strain evidence="11 15">2789STDY5834948</strain>
    </source>
</reference>
<keyword evidence="3 11" id="KW-0808">Transferase</keyword>
<evidence type="ECO:0000313" key="11">
    <source>
        <dbReference type="EMBL" id="CUQ13377.1"/>
    </source>
</evidence>